<dbReference type="AlphaFoldDB" id="A0A2V1AQ10"/>
<dbReference type="VEuPathDB" id="FungiDB:CXQ85_001641"/>
<sequence>MYLHGSFESCSQISIENRSRSSRSSSIRSSEKRRPGSIKLNVPNEPKKKSSSPFGKVASRVSEEVSQADLSEPNDEGLFKKRSKSERSETQNDRNGEEAAQHDRSPEVDDEKYPKQDRRPTVDELEWDSPDDKGNPHNWSKLKKWLITLTVSFDCLCVALGSSLYGEALPDLMIEMGISQRLGTAGVTFYLIGLAMGSVVAAPMSEILGRRLIYLVSMPVGMLFTMGVGLATNIRTVLVLRLFSGLFSSPPMSLAGGTVSDLWSNDPAQLAVAMAVFCLAPFLGPTIGPIVGGFAVNEKSWEWTQWVHLMFCGAVYPLLFLVPETLDSTILRRRMIKRGVELDEPDLDFEFVKMVVTVFLVRPFEMLMVEPIICFTSVYVAFLFAVLFGFFRAYPIIFGDLYGMERGISGLPFIGVAVGLVIGVFGFIWFDRIFFHPKNEDGTRGRRDENGDPLIFAPEARLTIAAIGSLLMPIALFWLAWTSRESIHWIVPTLAGVPFGFGLLWVFFGIVLYFSSTFPPQCLASALAANSVLRYTTASVFPLFINDMYEELGIDWATSIFAFITLAMLPVVLALYKFGDRLRQYSRYSFEAEDRKEQAEFDAKESFEDDSDQMSSPSGKYYGEAGSSFNRSSKTAMEQDVSNKV</sequence>
<dbReference type="InterPro" id="IPR020846">
    <property type="entry name" value="MFS_dom"/>
</dbReference>
<feature type="domain" description="Major facilitator superfamily (MFS) profile" evidence="7">
    <location>
        <begin position="147"/>
        <end position="583"/>
    </location>
</feature>
<keyword evidence="2 6" id="KW-0812">Transmembrane</keyword>
<feature type="compositionally biased region" description="Low complexity" evidence="5">
    <location>
        <begin position="11"/>
        <end position="28"/>
    </location>
</feature>
<protein>
    <recommendedName>
        <fullName evidence="7">Major facilitator superfamily (MFS) profile domain-containing protein</fullName>
    </recommendedName>
</protein>
<dbReference type="SUPFAM" id="SSF103473">
    <property type="entry name" value="MFS general substrate transporter"/>
    <property type="match status" value="1"/>
</dbReference>
<dbReference type="PROSITE" id="PS00216">
    <property type="entry name" value="SUGAR_TRANSPORT_1"/>
    <property type="match status" value="1"/>
</dbReference>
<feature type="region of interest" description="Disordered" evidence="5">
    <location>
        <begin position="1"/>
        <end position="133"/>
    </location>
</feature>
<feature type="transmembrane region" description="Helical" evidence="6">
    <location>
        <begin position="411"/>
        <end position="430"/>
    </location>
</feature>
<dbReference type="RefSeq" id="XP_025340273.1">
    <property type="nucleotide sequence ID" value="XM_025485342.1"/>
</dbReference>
<proteinExistence type="predicted"/>
<feature type="transmembrane region" description="Helical" evidence="6">
    <location>
        <begin position="557"/>
        <end position="578"/>
    </location>
</feature>
<dbReference type="GO" id="GO:0005886">
    <property type="term" value="C:plasma membrane"/>
    <property type="evidence" value="ECO:0007669"/>
    <property type="project" value="TreeGrafter"/>
</dbReference>
<comment type="subcellular location">
    <subcellularLocation>
        <location evidence="1">Membrane</location>
        <topology evidence="1">Multi-pass membrane protein</topology>
    </subcellularLocation>
</comment>
<gene>
    <name evidence="8" type="ORF">CXQ85_001641</name>
</gene>
<dbReference type="GO" id="GO:0042908">
    <property type="term" value="P:xenobiotic transport"/>
    <property type="evidence" value="ECO:0007669"/>
    <property type="project" value="UniProtKB-ARBA"/>
</dbReference>
<dbReference type="Pfam" id="PF07690">
    <property type="entry name" value="MFS_1"/>
    <property type="match status" value="1"/>
</dbReference>
<dbReference type="PROSITE" id="PS50850">
    <property type="entry name" value="MFS"/>
    <property type="match status" value="1"/>
</dbReference>
<dbReference type="GO" id="GO:0140115">
    <property type="term" value="P:export across plasma membrane"/>
    <property type="evidence" value="ECO:0007669"/>
    <property type="project" value="UniProtKB-ARBA"/>
</dbReference>
<keyword evidence="9" id="KW-1185">Reference proteome</keyword>
<dbReference type="PANTHER" id="PTHR23502:SF38">
    <property type="entry name" value="POLYAMINE TRANSPORTER 4"/>
    <property type="match status" value="1"/>
</dbReference>
<dbReference type="GO" id="GO:0015606">
    <property type="term" value="F:spermidine transmembrane transporter activity"/>
    <property type="evidence" value="ECO:0007669"/>
    <property type="project" value="TreeGrafter"/>
</dbReference>
<dbReference type="Gene3D" id="1.20.1250.20">
    <property type="entry name" value="MFS general substrate transporter like domains"/>
    <property type="match status" value="1"/>
</dbReference>
<dbReference type="STRING" id="45357.A0A2V1AQ10"/>
<dbReference type="PANTHER" id="PTHR23502">
    <property type="entry name" value="MAJOR FACILITATOR SUPERFAMILY"/>
    <property type="match status" value="1"/>
</dbReference>
<evidence type="ECO:0000259" key="7">
    <source>
        <dbReference type="PROSITE" id="PS50850"/>
    </source>
</evidence>
<feature type="transmembrane region" description="Helical" evidence="6">
    <location>
        <begin position="372"/>
        <end position="391"/>
    </location>
</feature>
<evidence type="ECO:0000313" key="9">
    <source>
        <dbReference type="Proteomes" id="UP000244309"/>
    </source>
</evidence>
<evidence type="ECO:0000256" key="5">
    <source>
        <dbReference type="SAM" id="MobiDB-lite"/>
    </source>
</evidence>
<feature type="transmembrane region" description="Helical" evidence="6">
    <location>
        <begin position="185"/>
        <end position="205"/>
    </location>
</feature>
<feature type="transmembrane region" description="Helical" evidence="6">
    <location>
        <begin position="462"/>
        <end position="481"/>
    </location>
</feature>
<evidence type="ECO:0000256" key="1">
    <source>
        <dbReference type="ARBA" id="ARBA00004141"/>
    </source>
</evidence>
<evidence type="ECO:0000256" key="2">
    <source>
        <dbReference type="ARBA" id="ARBA00022692"/>
    </source>
</evidence>
<feature type="compositionally biased region" description="Basic and acidic residues" evidence="5">
    <location>
        <begin position="85"/>
        <end position="122"/>
    </location>
</feature>
<dbReference type="InterPro" id="IPR011701">
    <property type="entry name" value="MFS"/>
</dbReference>
<feature type="region of interest" description="Disordered" evidence="5">
    <location>
        <begin position="593"/>
        <end position="645"/>
    </location>
</feature>
<accession>A0A2V1AQ10</accession>
<dbReference type="GO" id="GO:0000297">
    <property type="term" value="F:spermine transmembrane transporter activity"/>
    <property type="evidence" value="ECO:0007669"/>
    <property type="project" value="TreeGrafter"/>
</dbReference>
<dbReference type="CDD" id="cd17323">
    <property type="entry name" value="MFS_Tpo1_MDR_like"/>
    <property type="match status" value="1"/>
</dbReference>
<reference evidence="8 9" key="1">
    <citation type="submission" date="2017-12" db="EMBL/GenBank/DDBJ databases">
        <title>Genome Sequence of a Multidrug-Resistant Candida haemulonii Isolate from a Patient with Chronic Leg Ulcers in Israel.</title>
        <authorList>
            <person name="Chow N.A."/>
            <person name="Gade L."/>
            <person name="Batra D."/>
            <person name="Rowe L.A."/>
            <person name="Ben-Ami R."/>
            <person name="Loparev V.N."/>
            <person name="Litvintseva A.P."/>
        </authorList>
    </citation>
    <scope>NUCLEOTIDE SEQUENCE [LARGE SCALE GENOMIC DNA]</scope>
    <source>
        <strain evidence="8 9">B11899</strain>
    </source>
</reference>
<dbReference type="OrthoDB" id="3936150at2759"/>
<feature type="transmembrane region" description="Helical" evidence="6">
    <location>
        <begin position="487"/>
        <end position="514"/>
    </location>
</feature>
<evidence type="ECO:0000256" key="4">
    <source>
        <dbReference type="ARBA" id="ARBA00023136"/>
    </source>
</evidence>
<keyword evidence="4 6" id="KW-0472">Membrane</keyword>
<evidence type="ECO:0000256" key="6">
    <source>
        <dbReference type="SAM" id="Phobius"/>
    </source>
</evidence>
<dbReference type="EMBL" id="PKFO01000001">
    <property type="protein sequence ID" value="PVH19333.1"/>
    <property type="molecule type" value="Genomic_DNA"/>
</dbReference>
<dbReference type="InterPro" id="IPR005829">
    <property type="entry name" value="Sugar_transporter_CS"/>
</dbReference>
<evidence type="ECO:0000313" key="8">
    <source>
        <dbReference type="EMBL" id="PVH19333.1"/>
    </source>
</evidence>
<feature type="transmembrane region" description="Helical" evidence="6">
    <location>
        <begin position="271"/>
        <end position="294"/>
    </location>
</feature>
<comment type="caution">
    <text evidence="8">The sequence shown here is derived from an EMBL/GenBank/DDBJ whole genome shotgun (WGS) entry which is preliminary data.</text>
</comment>
<feature type="compositionally biased region" description="Polar residues" evidence="5">
    <location>
        <begin position="627"/>
        <end position="645"/>
    </location>
</feature>
<evidence type="ECO:0000256" key="3">
    <source>
        <dbReference type="ARBA" id="ARBA00022989"/>
    </source>
</evidence>
<dbReference type="Proteomes" id="UP000244309">
    <property type="component" value="Unassembled WGS sequence"/>
</dbReference>
<name>A0A2V1AQ10_9ASCO</name>
<feature type="compositionally biased region" description="Basic and acidic residues" evidence="5">
    <location>
        <begin position="593"/>
        <end position="606"/>
    </location>
</feature>
<keyword evidence="3 6" id="KW-1133">Transmembrane helix</keyword>
<organism evidence="8 9">
    <name type="scientific">Candidozyma haemuli</name>
    <dbReference type="NCBI Taxonomy" id="45357"/>
    <lineage>
        <taxon>Eukaryota</taxon>
        <taxon>Fungi</taxon>
        <taxon>Dikarya</taxon>
        <taxon>Ascomycota</taxon>
        <taxon>Saccharomycotina</taxon>
        <taxon>Pichiomycetes</taxon>
        <taxon>Metschnikowiaceae</taxon>
        <taxon>Candidozyma</taxon>
    </lineage>
</organism>
<dbReference type="InterPro" id="IPR036259">
    <property type="entry name" value="MFS_trans_sf"/>
</dbReference>
<feature type="transmembrane region" description="Helical" evidence="6">
    <location>
        <begin position="306"/>
        <end position="326"/>
    </location>
</feature>
<feature type="transmembrane region" description="Helical" evidence="6">
    <location>
        <begin position="212"/>
        <end position="232"/>
    </location>
</feature>
<dbReference type="GeneID" id="37006972"/>
<dbReference type="FunFam" id="1.20.1250.20:FF:000011">
    <property type="entry name" value="MFS multidrug transporter, putative"/>
    <property type="match status" value="1"/>
</dbReference>